<feature type="compositionally biased region" description="Basic and acidic residues" evidence="1">
    <location>
        <begin position="22"/>
        <end position="41"/>
    </location>
</feature>
<dbReference type="EMBL" id="JAGKQM010000016">
    <property type="protein sequence ID" value="KAH0873496.1"/>
    <property type="molecule type" value="Genomic_DNA"/>
</dbReference>
<evidence type="ECO:0000313" key="2">
    <source>
        <dbReference type="EMBL" id="KAH0873496.1"/>
    </source>
</evidence>
<sequence length="57" mass="6749">MRIIPENNWNHRYKLLAKEHNIALPPKEDDQTTTERRRPETDPVPIISLLACEFSIH</sequence>
<name>A0ABQ7YZW5_BRANA</name>
<comment type="caution">
    <text evidence="2">The sequence shown here is derived from an EMBL/GenBank/DDBJ whole genome shotgun (WGS) entry which is preliminary data.</text>
</comment>
<feature type="region of interest" description="Disordered" evidence="1">
    <location>
        <begin position="22"/>
        <end position="42"/>
    </location>
</feature>
<evidence type="ECO:0000313" key="3">
    <source>
        <dbReference type="Proteomes" id="UP000824890"/>
    </source>
</evidence>
<accession>A0ABQ7YZW5</accession>
<protein>
    <submittedName>
        <fullName evidence="2">Uncharacterized protein</fullName>
    </submittedName>
</protein>
<organism evidence="2 3">
    <name type="scientific">Brassica napus</name>
    <name type="common">Rape</name>
    <dbReference type="NCBI Taxonomy" id="3708"/>
    <lineage>
        <taxon>Eukaryota</taxon>
        <taxon>Viridiplantae</taxon>
        <taxon>Streptophyta</taxon>
        <taxon>Embryophyta</taxon>
        <taxon>Tracheophyta</taxon>
        <taxon>Spermatophyta</taxon>
        <taxon>Magnoliopsida</taxon>
        <taxon>eudicotyledons</taxon>
        <taxon>Gunneridae</taxon>
        <taxon>Pentapetalae</taxon>
        <taxon>rosids</taxon>
        <taxon>malvids</taxon>
        <taxon>Brassicales</taxon>
        <taxon>Brassicaceae</taxon>
        <taxon>Brassiceae</taxon>
        <taxon>Brassica</taxon>
    </lineage>
</organism>
<proteinExistence type="predicted"/>
<dbReference type="Proteomes" id="UP000824890">
    <property type="component" value="Unassembled WGS sequence"/>
</dbReference>
<keyword evidence="3" id="KW-1185">Reference proteome</keyword>
<reference evidence="2 3" key="1">
    <citation type="submission" date="2021-05" db="EMBL/GenBank/DDBJ databases">
        <title>Genome Assembly of Synthetic Allotetraploid Brassica napus Reveals Homoeologous Exchanges between Subgenomes.</title>
        <authorList>
            <person name="Davis J.T."/>
        </authorList>
    </citation>
    <scope>NUCLEOTIDE SEQUENCE [LARGE SCALE GENOMIC DNA]</scope>
    <source>
        <strain evidence="3">cv. Da-Ae</strain>
        <tissue evidence="2">Seedling</tissue>
    </source>
</reference>
<gene>
    <name evidence="2" type="ORF">HID58_070858</name>
</gene>
<evidence type="ECO:0000256" key="1">
    <source>
        <dbReference type="SAM" id="MobiDB-lite"/>
    </source>
</evidence>